<dbReference type="Proteomes" id="UP000799118">
    <property type="component" value="Unassembled WGS sequence"/>
</dbReference>
<proteinExistence type="predicted"/>
<dbReference type="InterPro" id="IPR036864">
    <property type="entry name" value="Zn2-C6_fun-type_DNA-bd_sf"/>
</dbReference>
<evidence type="ECO:0000259" key="2">
    <source>
        <dbReference type="PROSITE" id="PS50048"/>
    </source>
</evidence>
<dbReference type="PROSITE" id="PS50048">
    <property type="entry name" value="ZN2_CY6_FUNGAL_2"/>
    <property type="match status" value="1"/>
</dbReference>
<dbReference type="PROSITE" id="PS00463">
    <property type="entry name" value="ZN2_CY6_FUNGAL_1"/>
    <property type="match status" value="1"/>
</dbReference>
<keyword evidence="4" id="KW-1185">Reference proteome</keyword>
<accession>A0A6A4HJL6</accession>
<protein>
    <recommendedName>
        <fullName evidence="2">Zn(2)-C6 fungal-type domain-containing protein</fullName>
    </recommendedName>
</protein>
<reference evidence="3" key="1">
    <citation type="journal article" date="2019" name="Environ. Microbiol.">
        <title>Fungal ecological strategies reflected in gene transcription - a case study of two litter decomposers.</title>
        <authorList>
            <person name="Barbi F."/>
            <person name="Kohler A."/>
            <person name="Barry K."/>
            <person name="Baskaran P."/>
            <person name="Daum C."/>
            <person name="Fauchery L."/>
            <person name="Ihrmark K."/>
            <person name="Kuo A."/>
            <person name="LaButti K."/>
            <person name="Lipzen A."/>
            <person name="Morin E."/>
            <person name="Grigoriev I.V."/>
            <person name="Henrissat B."/>
            <person name="Lindahl B."/>
            <person name="Martin F."/>
        </authorList>
    </citation>
    <scope>NUCLEOTIDE SEQUENCE</scope>
    <source>
        <strain evidence="3">JB14</strain>
    </source>
</reference>
<dbReference type="GO" id="GO:0000981">
    <property type="term" value="F:DNA-binding transcription factor activity, RNA polymerase II-specific"/>
    <property type="evidence" value="ECO:0007669"/>
    <property type="project" value="InterPro"/>
</dbReference>
<dbReference type="GO" id="GO:0008270">
    <property type="term" value="F:zinc ion binding"/>
    <property type="evidence" value="ECO:0007669"/>
    <property type="project" value="InterPro"/>
</dbReference>
<dbReference type="AlphaFoldDB" id="A0A6A4HJL6"/>
<dbReference type="CDD" id="cd00067">
    <property type="entry name" value="GAL4"/>
    <property type="match status" value="1"/>
</dbReference>
<dbReference type="EMBL" id="ML769494">
    <property type="protein sequence ID" value="KAE9397648.1"/>
    <property type="molecule type" value="Genomic_DNA"/>
</dbReference>
<dbReference type="InterPro" id="IPR001138">
    <property type="entry name" value="Zn2Cys6_DnaBD"/>
</dbReference>
<organism evidence="3 4">
    <name type="scientific">Gymnopus androsaceus JB14</name>
    <dbReference type="NCBI Taxonomy" id="1447944"/>
    <lineage>
        <taxon>Eukaryota</taxon>
        <taxon>Fungi</taxon>
        <taxon>Dikarya</taxon>
        <taxon>Basidiomycota</taxon>
        <taxon>Agaricomycotina</taxon>
        <taxon>Agaricomycetes</taxon>
        <taxon>Agaricomycetidae</taxon>
        <taxon>Agaricales</taxon>
        <taxon>Marasmiineae</taxon>
        <taxon>Omphalotaceae</taxon>
        <taxon>Gymnopus</taxon>
    </lineage>
</organism>
<dbReference type="Gene3D" id="4.10.240.10">
    <property type="entry name" value="Zn(2)-C6 fungal-type DNA-binding domain"/>
    <property type="match status" value="1"/>
</dbReference>
<name>A0A6A4HJL6_9AGAR</name>
<evidence type="ECO:0000313" key="3">
    <source>
        <dbReference type="EMBL" id="KAE9397648.1"/>
    </source>
</evidence>
<feature type="domain" description="Zn(2)-C6 fungal-type" evidence="2">
    <location>
        <begin position="38"/>
        <end position="71"/>
    </location>
</feature>
<feature type="region of interest" description="Disordered" evidence="1">
    <location>
        <begin position="100"/>
        <end position="121"/>
    </location>
</feature>
<sequence>MNPGFASYRFVSITAQSMELSSAEKKSRMPREPYCLQACDFCHRRKRKCIKSDDDEEKCSRCKEEHQKCSYTRQRLLGNPSIIKRRKSTITTKQNKLRRLSHGVSRSAASQSSPTVGPRHPKTPYNNLTFMMVDRCLPLPAPFCTLPIPSPATYSLAENRSYQLAPIFVGPQLPSLPPLKALLAELA</sequence>
<dbReference type="SUPFAM" id="SSF57701">
    <property type="entry name" value="Zn2/Cys6 DNA-binding domain"/>
    <property type="match status" value="1"/>
</dbReference>
<gene>
    <name evidence="3" type="ORF">BT96DRAFT_995605</name>
</gene>
<evidence type="ECO:0000256" key="1">
    <source>
        <dbReference type="SAM" id="MobiDB-lite"/>
    </source>
</evidence>
<evidence type="ECO:0000313" key="4">
    <source>
        <dbReference type="Proteomes" id="UP000799118"/>
    </source>
</evidence>
<dbReference type="OrthoDB" id="2123952at2759"/>
<dbReference type="Pfam" id="PF00172">
    <property type="entry name" value="Zn_clus"/>
    <property type="match status" value="1"/>
</dbReference>